<evidence type="ECO:0000259" key="1">
    <source>
        <dbReference type="Pfam" id="PF12705"/>
    </source>
</evidence>
<organism evidence="2">
    <name type="scientific">marine sediment metagenome</name>
    <dbReference type="NCBI Taxonomy" id="412755"/>
    <lineage>
        <taxon>unclassified sequences</taxon>
        <taxon>metagenomes</taxon>
        <taxon>ecological metagenomes</taxon>
    </lineage>
</organism>
<comment type="caution">
    <text evidence="2">The sequence shown here is derived from an EMBL/GenBank/DDBJ whole genome shotgun (WGS) entry which is preliminary data.</text>
</comment>
<name>A0A0F9EVC1_9ZZZZ</name>
<dbReference type="InterPro" id="IPR038726">
    <property type="entry name" value="PDDEXK_AddAB-type"/>
</dbReference>
<evidence type="ECO:0000313" key="2">
    <source>
        <dbReference type="EMBL" id="KKL70186.1"/>
    </source>
</evidence>
<dbReference type="Pfam" id="PF12705">
    <property type="entry name" value="PDDEXK_1"/>
    <property type="match status" value="1"/>
</dbReference>
<feature type="domain" description="PD-(D/E)XK endonuclease-like" evidence="1">
    <location>
        <begin position="24"/>
        <end position="197"/>
    </location>
</feature>
<dbReference type="EMBL" id="LAZR01025973">
    <property type="protein sequence ID" value="KKL70186.1"/>
    <property type="molecule type" value="Genomic_DNA"/>
</dbReference>
<sequence length="335" mass="38916">MTDYPIPYHPTWDIKDSSKLRGDFQTCERAYFYRDLLGWRGTAPNNDLVFGEAAHKAKEHLWLNGYGNTSIQDAFVKFQNIYRPKFPQDTDDLYGGKTPDGWLSAMVKYADTYTSDFDKYEVLYTEIAGTVPIDKDRVLHFRMDTILEERDSGRKVSMDLKTKGSSFGGKVGMVWENDHYLSIQNGTYTHCLYCLYPQEEVKGMIFDGVGVWRNKGGYMCDLFRPEAYLSPRQMQVWLWSVVDILDRIDFEMERLASSSEGDEVLMAFPMRTENCTKYFRVCPYHDFCLTWSNPLEHAFEVPIGFEVDFWDPRSREDTANKVVKLEGLKGGEEDE</sequence>
<dbReference type="AlphaFoldDB" id="A0A0F9EVC1"/>
<protein>
    <recommendedName>
        <fullName evidence="1">PD-(D/E)XK endonuclease-like domain-containing protein</fullName>
    </recommendedName>
</protein>
<reference evidence="2" key="1">
    <citation type="journal article" date="2015" name="Nature">
        <title>Complex archaea that bridge the gap between prokaryotes and eukaryotes.</title>
        <authorList>
            <person name="Spang A."/>
            <person name="Saw J.H."/>
            <person name="Jorgensen S.L."/>
            <person name="Zaremba-Niedzwiedzka K."/>
            <person name="Martijn J."/>
            <person name="Lind A.E."/>
            <person name="van Eijk R."/>
            <person name="Schleper C."/>
            <person name="Guy L."/>
            <person name="Ettema T.J."/>
        </authorList>
    </citation>
    <scope>NUCLEOTIDE SEQUENCE</scope>
</reference>
<gene>
    <name evidence="2" type="ORF">LCGC14_2107440</name>
</gene>
<proteinExistence type="predicted"/>
<accession>A0A0F9EVC1</accession>